<gene>
    <name evidence="2" type="ORF">IC609_09440</name>
</gene>
<comment type="caution">
    <text evidence="2">The sequence shown here is derived from an EMBL/GenBank/DDBJ whole genome shotgun (WGS) entry which is preliminary data.</text>
</comment>
<dbReference type="EMBL" id="JACYFT010000002">
    <property type="protein sequence ID" value="MBD8050769.1"/>
    <property type="molecule type" value="Genomic_DNA"/>
</dbReference>
<reference evidence="2" key="1">
    <citation type="submission" date="2020-09" db="EMBL/GenBank/DDBJ databases">
        <title>Genome seq and assembly of Limnohabitants sp.</title>
        <authorList>
            <person name="Chhetri G."/>
        </authorList>
    </citation>
    <scope>NUCLEOTIDE SEQUENCE</scope>
    <source>
        <strain evidence="2">JUR4</strain>
    </source>
</reference>
<protein>
    <submittedName>
        <fullName evidence="2">DsbA family oxidoreductase</fullName>
    </submittedName>
</protein>
<organism evidence="2 3">
    <name type="scientific">Limnohabitans radicicola</name>
    <dbReference type="NCBI Taxonomy" id="2771427"/>
    <lineage>
        <taxon>Bacteria</taxon>
        <taxon>Pseudomonadati</taxon>
        <taxon>Pseudomonadota</taxon>
        <taxon>Betaproteobacteria</taxon>
        <taxon>Burkholderiales</taxon>
        <taxon>Comamonadaceae</taxon>
        <taxon>Limnohabitans</taxon>
    </lineage>
</organism>
<dbReference type="InterPro" id="IPR036249">
    <property type="entry name" value="Thioredoxin-like_sf"/>
</dbReference>
<keyword evidence="3" id="KW-1185">Reference proteome</keyword>
<evidence type="ECO:0000313" key="3">
    <source>
        <dbReference type="Proteomes" id="UP000647424"/>
    </source>
</evidence>
<dbReference type="RefSeq" id="WP_191819252.1">
    <property type="nucleotide sequence ID" value="NZ_JACYFT010000002.1"/>
</dbReference>
<accession>A0A927FG21</accession>
<dbReference type="GO" id="GO:0016491">
    <property type="term" value="F:oxidoreductase activity"/>
    <property type="evidence" value="ECO:0007669"/>
    <property type="project" value="InterPro"/>
</dbReference>
<dbReference type="Proteomes" id="UP000647424">
    <property type="component" value="Unassembled WGS sequence"/>
</dbReference>
<name>A0A927FG21_9BURK</name>
<feature type="domain" description="DSBA-like thioredoxin" evidence="1">
    <location>
        <begin position="7"/>
        <end position="210"/>
    </location>
</feature>
<proteinExistence type="predicted"/>
<dbReference type="AlphaFoldDB" id="A0A927FG21"/>
<dbReference type="PANTHER" id="PTHR13887">
    <property type="entry name" value="GLUTATHIONE S-TRANSFERASE KAPPA"/>
    <property type="match status" value="1"/>
</dbReference>
<evidence type="ECO:0000313" key="2">
    <source>
        <dbReference type="EMBL" id="MBD8050769.1"/>
    </source>
</evidence>
<dbReference type="Pfam" id="PF01323">
    <property type="entry name" value="DSBA"/>
    <property type="match status" value="1"/>
</dbReference>
<dbReference type="PANTHER" id="PTHR13887:SF41">
    <property type="entry name" value="THIOREDOXIN SUPERFAMILY PROTEIN"/>
    <property type="match status" value="1"/>
</dbReference>
<dbReference type="CDD" id="cd03024">
    <property type="entry name" value="DsbA_FrnE"/>
    <property type="match status" value="1"/>
</dbReference>
<evidence type="ECO:0000259" key="1">
    <source>
        <dbReference type="Pfam" id="PF01323"/>
    </source>
</evidence>
<dbReference type="InterPro" id="IPR001853">
    <property type="entry name" value="DSBA-like_thioredoxin_dom"/>
</dbReference>
<dbReference type="SUPFAM" id="SSF52833">
    <property type="entry name" value="Thioredoxin-like"/>
    <property type="match status" value="1"/>
</dbReference>
<sequence>MTTALKIDFVSDIACPWCAVGLYSLEKALTRLQGEVQAELHFQPFELNPHMPAGGQDLTEHITEKYGSTPEQQALMRENIRQRGAEVGFAFAPGGRGRVYNTFNAHRLLHWAAAQGEGKQRALKKALLASYQGRAECIEDDAVLLQAVQDAGLPVDAAREVLASQAFADEVRAQERYYQQAGIHSVPAVIINDRHLLSGGQPAEVFEQALRQIAAQSPQGAEA</sequence>
<dbReference type="Gene3D" id="3.40.30.10">
    <property type="entry name" value="Glutaredoxin"/>
    <property type="match status" value="1"/>
</dbReference>